<organism evidence="1 2">
    <name type="scientific">Stachybotrys chartarum (strain CBS 109288 / IBT 7711)</name>
    <name type="common">Toxic black mold</name>
    <name type="synonym">Stilbospora chartarum</name>
    <dbReference type="NCBI Taxonomy" id="1280523"/>
    <lineage>
        <taxon>Eukaryota</taxon>
        <taxon>Fungi</taxon>
        <taxon>Dikarya</taxon>
        <taxon>Ascomycota</taxon>
        <taxon>Pezizomycotina</taxon>
        <taxon>Sordariomycetes</taxon>
        <taxon>Hypocreomycetidae</taxon>
        <taxon>Hypocreales</taxon>
        <taxon>Stachybotryaceae</taxon>
        <taxon>Stachybotrys</taxon>
    </lineage>
</organism>
<keyword evidence="2" id="KW-1185">Reference proteome</keyword>
<dbReference type="OrthoDB" id="5123959at2759"/>
<name>A0A084AS62_STACB</name>
<dbReference type="HOGENOM" id="CLU_436908_0_0_1"/>
<dbReference type="EMBL" id="KL648588">
    <property type="protein sequence ID" value="KEY68141.1"/>
    <property type="molecule type" value="Genomic_DNA"/>
</dbReference>
<accession>A0A084AS62</accession>
<reference evidence="1 2" key="1">
    <citation type="journal article" date="2014" name="BMC Genomics">
        <title>Comparative genome sequencing reveals chemotype-specific gene clusters in the toxigenic black mold Stachybotrys.</title>
        <authorList>
            <person name="Semeiks J."/>
            <person name="Borek D."/>
            <person name="Otwinowski Z."/>
            <person name="Grishin N.V."/>
        </authorList>
    </citation>
    <scope>NUCLEOTIDE SEQUENCE [LARGE SCALE GENOMIC DNA]</scope>
    <source>
        <strain evidence="2">CBS 109288 / IBT 7711</strain>
    </source>
</reference>
<sequence>MSFSTLRNEDSELGSAQNPYCLGTQGAYCVLCRYPIWVISGDWSSSEFQGYCFGFRQPATGYKWTPHGLITMYHKKGLYQCRACSDPTCSLPRLDQDVIFYHVDCSHMVSQTGTQLQLHDIWQMGIWTRPLRDARYHDWPQDEAGVLEDIGQGHGFLTSLSLLPREVRAMITAKAPNARYWRLLYARRRWWYFSHYLCANKSPQLEYPFSQVTEWSRKGGVVKGDARTGKVRIRLDAFGAVRLEFVDQDELPVHVEPFTQNWYIMEDLSALRDSRILIKGRCLRIKTDLRLQIWDKPSRPYTRLRWQGTKAPLLLQTILLQGLTGLTVFCRNGTCYWVHPHYGAAGFQDAPLPPQLEYYHPVERQALTPIFFPLADGETLISMFSRFRYNAGLDSPKTLVVSPARSSKSPCVDVPNTNEMGTSCGRTLHFGEPQTLRGPADLKQLVASPPQQIVLSYGDLYFSNLDYAPVLPVVRPARANHVLLPTNLCRTLPLPPSLGPHYVSVAPIHNLKQIRLFYRRRQQRPSWQCVGMLMEYLDGAFESLGSCYGRSTCQLIKPLDMIHSRRAEVLEGFNGQLDVFLSRSENRDFEFTQANLGAILALGHNGCEANLVWWFNENGPVDVRVV</sequence>
<gene>
    <name evidence="1" type="ORF">S7711_11244</name>
</gene>
<dbReference type="Proteomes" id="UP000028045">
    <property type="component" value="Unassembled WGS sequence"/>
</dbReference>
<protein>
    <submittedName>
        <fullName evidence="1">Uncharacterized protein</fullName>
    </submittedName>
</protein>
<proteinExistence type="predicted"/>
<evidence type="ECO:0000313" key="2">
    <source>
        <dbReference type="Proteomes" id="UP000028045"/>
    </source>
</evidence>
<evidence type="ECO:0000313" key="1">
    <source>
        <dbReference type="EMBL" id="KEY68141.1"/>
    </source>
</evidence>
<dbReference type="AlphaFoldDB" id="A0A084AS62"/>